<dbReference type="Proteomes" id="UP001216329">
    <property type="component" value="Chromosome"/>
</dbReference>
<proteinExistence type="predicted"/>
<evidence type="ECO:0000256" key="1">
    <source>
        <dbReference type="SAM" id="MobiDB-lite"/>
    </source>
</evidence>
<sequence>MPATTQPSLEDTRAAAWQPCNTGIPLNDKWSKAVRTFHVHDAITGEPLDGSPLSFTFGSDSTQDKWPALVRAKLGEHGLDAFLRLGTATSATGDINAEKTIDFWQLGKQVRVFIAGFEETDKTAIWSCASRSAIGSEATLAQTLEAFVQAPEGGAGERDVQCALHDKQSRRVIQQWTCTLDYNAGKDALSVRVKALADSIDATLQIQHIIHDSGKVLTSRNDKTQTAWTLKLPAALDLELTVRPVEPALSGAQARWVRCHAGIPLNDKYSAAERKLVVHDGYSGEPLPGSPLTFIFGDERTADKWPALVRKQLKNAGLDAYLRLGTEAESNGTIEADGKIDFWHVNRPLRIDLGGFLEADNAAPWSCALRDAKGAPVTLAQAMDTSIQAPTDGAGEQTALCTLLDKSTRHVVQQWCCELEHTAKPNLSARVEALAKSIHDNLHIRHAVHDLGKAPAAKGEQTAWTLALPAALELELTVSDARTSIAQVLDECVQPPEAGFGQRVIELILEDTTSKTVVKKWPCVLDYTDDEDSLLSRIDAVVDSVNTHAPILAKKNGSEDTVAAHKKDLSIWFMNTAGLKLTVRQAPTLSINLGFPGLAADAQDDDILPTMIGFEPASIGGGAHVWRSPGYLLADRDLAIGERLQAWVISEQDGHVVKSVAWTAEADTCNQNDWPKAFLEAINDAPDAADGSKVLSAGYLEQAGGLEVAKTGSPGSEAFNRLDAAAKMELNRLWCFGEDCRLFSNAPFKANQVIAARVPDVSSPTGTSIAIQVRDRTTQYLYETYLFSPTHTERSTGGAKALCAHINQSHSQNGMLRAGVLGADGVTVVPEDVKNALWIPQYSNLSVEVDALTWRKHRRVHASSLKAEDKIQLIVLDSLSGVHLPGSPFIYALKEKDTDPGQCFKAFAEALQESPLGKYVRAGSAASADALPIASDCMIWVMMLPIKVFMVGPLDSGEKSECALTSADGRLLTFGDLYKDYRSGLSVTLTERWSGRALTSCEWQADSTTTISEADWLKGLAAALTPLLDSASFMTWSETAQSIPSAVSSECTLWVPESADTTCIVRPWRAPEPCTPQAPPALHPTLVFLQDKLACEEAIVYAALYLNELKNSVDRIKFSHLTAWGGEVISDADVDKLDYCMRGAKFGVAAPWITRSAVVQRIENDALGHPYYNGLTYGDPHKAMESADLPALLASSIARSGQLPVPTDVWQMGLPRDHWVDCEACNEVRAVFTMRTHRYSNILISTVKKILNRRESGNYKFVFDGSNIATVIQALKTADLLSVDVNKIIKYFDTTATEEAEKAFADMDKKVFYDMGEDLPLPFYEKVYGFVKRERIARGCSWQQAEEFGMHAKHQTAEKFPNKAEAAKIAIPHMKAALLHVDSNLLEHLNRLLSHHEITSAIIQENLAKLKSALIQHPFVYACSLQLQLTADAYEKGIRVASSTSDFSPMALVQSALLPLRSTGRRTGGISVYVPQNVHLPKAFKLFSASYVSASNIARACALPLSIDPPIVGKPFSPKDTLCADYTATLGSEVYDISGAVENGVDPKTGLFHAHCPVGVIRGLEGKGPEIDLTLHYSATRANEGALGDGWAFRFSAYDNRQHRLTLSNGQTVTLTAENVSAAQGNKRLAINGITLTGANGSFDALNKITIVFPSGRSETLAKPDPHDGEEPSEHFKTLLVSKLGHIKANLSQWRKESGISSEHKADYEGKIKNIEKMQTDMNRKAFILVPVNIESPLGGKLTLAWAGSKGHVRLTSIADGNTTLLSASHEEPVAIGKYSSTFTVWPDSDEAYDVKLTIEDCLLTHLTHQGQLEATPVQSVVFGYQREPVLDRVLCSVVEQDGSLEVVSYVPEWRDWDINETAIPLSRVGRHTLVPGAGQQSISHAWRYEGHIDHLRDDGNTYSAICMQDNGDSKRAPFTRRTWMLKNGFLVQTQVIEELPGVARETTSMTYPDTVTAADPAVKYRLGTQPLSTTVLTEDLRPHRTSTGTALDQQDPPVKESN</sequence>
<evidence type="ECO:0000313" key="3">
    <source>
        <dbReference type="Proteomes" id="UP001216329"/>
    </source>
</evidence>
<reference evidence="2" key="1">
    <citation type="submission" date="2023-03" db="EMBL/GenBank/DDBJ databases">
        <title>Andean soil-derived lignocellulolytic bacterial consortium as a source of novel taxa and putative plastic-active enzymes.</title>
        <authorList>
            <person name="Diaz-Garcia L."/>
            <person name="Chuvochina M."/>
            <person name="Feuerriegel G."/>
            <person name="Bunk B."/>
            <person name="Sproer C."/>
            <person name="Streit W.R."/>
            <person name="Rodriguez L.M."/>
            <person name="Overmann J."/>
            <person name="Jimenez D.J."/>
        </authorList>
    </citation>
    <scope>NUCLEOTIDE SEQUENCE</scope>
    <source>
        <strain evidence="2">MAG 876</strain>
    </source>
</reference>
<evidence type="ECO:0000313" key="2">
    <source>
        <dbReference type="EMBL" id="WEK28099.1"/>
    </source>
</evidence>
<name>A0AAJ6B9W2_9PSED</name>
<dbReference type="EMBL" id="CP119325">
    <property type="protein sequence ID" value="WEK28099.1"/>
    <property type="molecule type" value="Genomic_DNA"/>
</dbReference>
<organism evidence="2 3">
    <name type="scientific">Candidatus Pseudomonas phytovorans</name>
    <dbReference type="NCBI Taxonomy" id="3121377"/>
    <lineage>
        <taxon>Bacteria</taxon>
        <taxon>Pseudomonadati</taxon>
        <taxon>Pseudomonadota</taxon>
        <taxon>Gammaproteobacteria</taxon>
        <taxon>Pseudomonadales</taxon>
        <taxon>Pseudomonadaceae</taxon>
        <taxon>Pseudomonas</taxon>
    </lineage>
</organism>
<feature type="region of interest" description="Disordered" evidence="1">
    <location>
        <begin position="1979"/>
        <end position="2003"/>
    </location>
</feature>
<dbReference type="Gene3D" id="3.30.70.2150">
    <property type="match status" value="2"/>
</dbReference>
<accession>A0AAJ6B9W2</accession>
<protein>
    <submittedName>
        <fullName evidence="2">Uncharacterized protein</fullName>
    </submittedName>
</protein>
<gene>
    <name evidence="2" type="ORF">P0Y58_14390</name>
</gene>